<evidence type="ECO:0000313" key="4">
    <source>
        <dbReference type="Proteomes" id="UP000029725"/>
    </source>
</evidence>
<reference evidence="3 4" key="1">
    <citation type="submission" date="2014-04" db="EMBL/GenBank/DDBJ databases">
        <title>A new species of microsporidia sheds light on the evolution of extreme parasitism.</title>
        <authorList>
            <person name="Haag K.L."/>
            <person name="James T.Y."/>
            <person name="Larsson R."/>
            <person name="Schaer T.M."/>
            <person name="Refardt D."/>
            <person name="Pombert J.-F."/>
            <person name="Ebert D."/>
        </authorList>
    </citation>
    <scope>NUCLEOTIDE SEQUENCE [LARGE SCALE GENOMIC DNA]</scope>
    <source>
        <strain evidence="3 4">UGP3</strain>
        <tissue evidence="3">Spores</tissue>
    </source>
</reference>
<dbReference type="VEuPathDB" id="MicrosporidiaDB:DI09_2p30"/>
<dbReference type="InterPro" id="IPR006909">
    <property type="entry name" value="Rad21/Rec8_C_eu"/>
</dbReference>
<comment type="caution">
    <text evidence="3">The sequence shown here is derived from an EMBL/GenBank/DDBJ whole genome shotgun (WGS) entry which is preliminary data.</text>
</comment>
<dbReference type="HOGENOM" id="CLU_529013_0_0_1"/>
<dbReference type="GeneID" id="25259457"/>
<feature type="compositionally biased region" description="Polar residues" evidence="1">
    <location>
        <begin position="255"/>
        <end position="264"/>
    </location>
</feature>
<name>A0A098VV73_9MICR</name>
<gene>
    <name evidence="3" type="ORF">DI09_2p30</name>
</gene>
<dbReference type="InterPro" id="IPR036390">
    <property type="entry name" value="WH_DNA-bd_sf"/>
</dbReference>
<dbReference type="RefSeq" id="XP_013238109.1">
    <property type="nucleotide sequence ID" value="XM_013382655.1"/>
</dbReference>
<accession>A0A098VV73</accession>
<dbReference type="AlphaFoldDB" id="A0A098VV73"/>
<dbReference type="SUPFAM" id="SSF46785">
    <property type="entry name" value="Winged helix' DNA-binding domain"/>
    <property type="match status" value="1"/>
</dbReference>
<protein>
    <recommendedName>
        <fullName evidence="2">Rad21/Rec8-like protein C-terminal eukaryotic domain-containing protein</fullName>
    </recommendedName>
</protein>
<keyword evidence="4" id="KW-1185">Reference proteome</keyword>
<proteinExistence type="predicted"/>
<organism evidence="3 4">
    <name type="scientific">Mitosporidium daphniae</name>
    <dbReference type="NCBI Taxonomy" id="1485682"/>
    <lineage>
        <taxon>Eukaryota</taxon>
        <taxon>Fungi</taxon>
        <taxon>Fungi incertae sedis</taxon>
        <taxon>Microsporidia</taxon>
        <taxon>Mitosporidium</taxon>
    </lineage>
</organism>
<feature type="region of interest" description="Disordered" evidence="1">
    <location>
        <begin position="233"/>
        <end position="265"/>
    </location>
</feature>
<sequence>MKESITIEAQQIQTQDLLSDLAAMWRPPLSIQMPTEIEELRGTDLHIPESALKLATPTKDLRLFDDLFSFHMGGDFGQGLEINTVSPQTLFQCTPMKQFDEPLLVNPKLSLDRTLFGASFENDEHLSNVEIVRKSQIPSSPLNTLGEEIKEPLLFGDDGQQLDFFHPDKEISFSPLQAAQSTPIKEVSFTSQGDPAAMFAVPSPIEATRILGSPDVISEIAKILTFGGSVDPSDISESSAENSDGRIRKRHKGSNAPSSTSKTTFGIPLGERKAHLLVNMDLTTELPSTTIQLQLKGASDTLRSIESLTVDLILPIKQVDSFLSELLALGTGFHDHPDISMLDFESKISCKASSPKIDAFSTLADNEIPQRSSTPIGLTNLDMIDDISEATQRELHVADSSPAEDPSEGFCAEIQEIGNISSLDQFASIVSSISPAAEKLNLTQTLQGGDSYCEKLEQILNNFSGPSLSLNTVLSEHCRTRRDVAISFYQVLRLTSLGAITAQQQRPYGEIILSK</sequence>
<dbReference type="EMBL" id="JMKJ01000222">
    <property type="protein sequence ID" value="KGG51626.1"/>
    <property type="molecule type" value="Genomic_DNA"/>
</dbReference>
<feature type="domain" description="Rad21/Rec8-like protein C-terminal eukaryotic" evidence="2">
    <location>
        <begin position="467"/>
        <end position="514"/>
    </location>
</feature>
<dbReference type="Proteomes" id="UP000029725">
    <property type="component" value="Unassembled WGS sequence"/>
</dbReference>
<evidence type="ECO:0000259" key="2">
    <source>
        <dbReference type="Pfam" id="PF04824"/>
    </source>
</evidence>
<evidence type="ECO:0000256" key="1">
    <source>
        <dbReference type="SAM" id="MobiDB-lite"/>
    </source>
</evidence>
<dbReference type="Pfam" id="PF04824">
    <property type="entry name" value="Rad21_Rec8"/>
    <property type="match status" value="1"/>
</dbReference>
<evidence type="ECO:0000313" key="3">
    <source>
        <dbReference type="EMBL" id="KGG51626.1"/>
    </source>
</evidence>